<dbReference type="PANTHER" id="PTHR35997">
    <property type="entry name" value="COTTON FIBER PROTEIN-RELATED"/>
    <property type="match status" value="1"/>
</dbReference>
<feature type="transmembrane region" description="Helical" evidence="2">
    <location>
        <begin position="16"/>
        <end position="35"/>
    </location>
</feature>
<dbReference type="EMBL" id="JAGGNH010000002">
    <property type="protein sequence ID" value="KAJ0982348.1"/>
    <property type="molecule type" value="Genomic_DNA"/>
</dbReference>
<evidence type="ECO:0008006" key="5">
    <source>
        <dbReference type="Google" id="ProtNLM"/>
    </source>
</evidence>
<evidence type="ECO:0000313" key="4">
    <source>
        <dbReference type="Proteomes" id="UP001085076"/>
    </source>
</evidence>
<dbReference type="OrthoDB" id="680761at2759"/>
<keyword evidence="2" id="KW-0472">Membrane</keyword>
<feature type="transmembrane region" description="Helical" evidence="2">
    <location>
        <begin position="47"/>
        <end position="67"/>
    </location>
</feature>
<dbReference type="Proteomes" id="UP001085076">
    <property type="component" value="Miscellaneous, Linkage group lg02"/>
</dbReference>
<accession>A0A9D5CZQ5</accession>
<feature type="region of interest" description="Disordered" evidence="1">
    <location>
        <begin position="164"/>
        <end position="193"/>
    </location>
</feature>
<evidence type="ECO:0000256" key="2">
    <source>
        <dbReference type="SAM" id="Phobius"/>
    </source>
</evidence>
<evidence type="ECO:0000313" key="3">
    <source>
        <dbReference type="EMBL" id="KAJ0982348.1"/>
    </source>
</evidence>
<keyword evidence="2" id="KW-0812">Transmembrane</keyword>
<dbReference type="AlphaFoldDB" id="A0A9D5CZQ5"/>
<organism evidence="3 4">
    <name type="scientific">Dioscorea zingiberensis</name>
    <dbReference type="NCBI Taxonomy" id="325984"/>
    <lineage>
        <taxon>Eukaryota</taxon>
        <taxon>Viridiplantae</taxon>
        <taxon>Streptophyta</taxon>
        <taxon>Embryophyta</taxon>
        <taxon>Tracheophyta</taxon>
        <taxon>Spermatophyta</taxon>
        <taxon>Magnoliopsida</taxon>
        <taxon>Liliopsida</taxon>
        <taxon>Dioscoreales</taxon>
        <taxon>Dioscoreaceae</taxon>
        <taxon>Dioscorea</taxon>
    </lineage>
</organism>
<sequence length="220" mass="25105">MVKQHKLMHTASTSKAKMFSISIVISLPVLYVSLLHVPPSTLFSDTVFWFLISNTIIIIIATDSGIFSSSSENYELYNEFDKHNNRSRRSSLLPVDVPKGKTQDHDGEMKSNQLVHGANEFDKHNSRSRRSSPLSVNVPKGKIHDHDDEMKSNQLVHGAESINENEKKTQGEQVMDNGVGEERSDSEYVNMSDEELNKRVEEFIKRFKEIELHEEEMGNE</sequence>
<keyword evidence="4" id="KW-1185">Reference proteome</keyword>
<reference evidence="3" key="2">
    <citation type="journal article" date="2022" name="Hortic Res">
        <title>The genome of Dioscorea zingiberensis sheds light on the biosynthesis, origin and evolution of the medicinally important diosgenin saponins.</title>
        <authorList>
            <person name="Li Y."/>
            <person name="Tan C."/>
            <person name="Li Z."/>
            <person name="Guo J."/>
            <person name="Li S."/>
            <person name="Chen X."/>
            <person name="Wang C."/>
            <person name="Dai X."/>
            <person name="Yang H."/>
            <person name="Song W."/>
            <person name="Hou L."/>
            <person name="Xu J."/>
            <person name="Tong Z."/>
            <person name="Xu A."/>
            <person name="Yuan X."/>
            <person name="Wang W."/>
            <person name="Yang Q."/>
            <person name="Chen L."/>
            <person name="Sun Z."/>
            <person name="Wang K."/>
            <person name="Pan B."/>
            <person name="Chen J."/>
            <person name="Bao Y."/>
            <person name="Liu F."/>
            <person name="Qi X."/>
            <person name="Gang D.R."/>
            <person name="Wen J."/>
            <person name="Li J."/>
        </authorList>
    </citation>
    <scope>NUCLEOTIDE SEQUENCE</scope>
    <source>
        <strain evidence="3">Dzin_1.0</strain>
    </source>
</reference>
<gene>
    <name evidence="3" type="ORF">J5N97_010603</name>
</gene>
<proteinExistence type="predicted"/>
<comment type="caution">
    <text evidence="3">The sequence shown here is derived from an EMBL/GenBank/DDBJ whole genome shotgun (WGS) entry which is preliminary data.</text>
</comment>
<dbReference type="PANTHER" id="PTHR35997:SF6">
    <property type="entry name" value="COTTON FIBER PROTEIN"/>
    <property type="match status" value="1"/>
</dbReference>
<feature type="compositionally biased region" description="Basic and acidic residues" evidence="1">
    <location>
        <begin position="98"/>
        <end position="109"/>
    </location>
</feature>
<name>A0A9D5CZQ5_9LILI</name>
<evidence type="ECO:0000256" key="1">
    <source>
        <dbReference type="SAM" id="MobiDB-lite"/>
    </source>
</evidence>
<reference evidence="3" key="1">
    <citation type="submission" date="2021-03" db="EMBL/GenBank/DDBJ databases">
        <authorList>
            <person name="Li Z."/>
            <person name="Yang C."/>
        </authorList>
    </citation>
    <scope>NUCLEOTIDE SEQUENCE</scope>
    <source>
        <strain evidence="3">Dzin_1.0</strain>
        <tissue evidence="3">Leaf</tissue>
    </source>
</reference>
<protein>
    <recommendedName>
        <fullName evidence="5">DUF4408 domain-containing protein</fullName>
    </recommendedName>
</protein>
<feature type="region of interest" description="Disordered" evidence="1">
    <location>
        <begin position="88"/>
        <end position="147"/>
    </location>
</feature>
<keyword evidence="2" id="KW-1133">Transmembrane helix</keyword>